<comment type="caution">
    <text evidence="1">The sequence shown here is derived from an EMBL/GenBank/DDBJ whole genome shotgun (WGS) entry which is preliminary data.</text>
</comment>
<reference evidence="1 2" key="1">
    <citation type="journal article" date="2023" name="ACS Omega">
        <title>Identification of the Neoaspergillic Acid Biosynthesis Gene Cluster by Establishing an In Vitro CRISPR-Ribonucleoprotein Genetic System in Aspergillus melleus.</title>
        <authorList>
            <person name="Yuan B."/>
            <person name="Grau M.F."/>
            <person name="Murata R.M."/>
            <person name="Torok T."/>
            <person name="Venkateswaran K."/>
            <person name="Stajich J.E."/>
            <person name="Wang C.C.C."/>
        </authorList>
    </citation>
    <scope>NUCLEOTIDE SEQUENCE [LARGE SCALE GENOMIC DNA]</scope>
    <source>
        <strain evidence="1 2">IMV 1140</strain>
    </source>
</reference>
<dbReference type="Proteomes" id="UP001177260">
    <property type="component" value="Unassembled WGS sequence"/>
</dbReference>
<proteinExistence type="predicted"/>
<evidence type="ECO:0000313" key="1">
    <source>
        <dbReference type="EMBL" id="KAK1145743.1"/>
    </source>
</evidence>
<keyword evidence="2" id="KW-1185">Reference proteome</keyword>
<evidence type="ECO:0000313" key="2">
    <source>
        <dbReference type="Proteomes" id="UP001177260"/>
    </source>
</evidence>
<name>A0ACC3B687_9EURO</name>
<accession>A0ACC3B687</accession>
<organism evidence="1 2">
    <name type="scientific">Aspergillus melleus</name>
    <dbReference type="NCBI Taxonomy" id="138277"/>
    <lineage>
        <taxon>Eukaryota</taxon>
        <taxon>Fungi</taxon>
        <taxon>Dikarya</taxon>
        <taxon>Ascomycota</taxon>
        <taxon>Pezizomycotina</taxon>
        <taxon>Eurotiomycetes</taxon>
        <taxon>Eurotiomycetidae</taxon>
        <taxon>Eurotiales</taxon>
        <taxon>Aspergillaceae</taxon>
        <taxon>Aspergillus</taxon>
        <taxon>Aspergillus subgen. Circumdati</taxon>
    </lineage>
</organism>
<protein>
    <submittedName>
        <fullName evidence="1">Uncharacterized protein</fullName>
    </submittedName>
</protein>
<dbReference type="EMBL" id="JAOPJF010000022">
    <property type="protein sequence ID" value="KAK1145743.1"/>
    <property type="molecule type" value="Genomic_DNA"/>
</dbReference>
<sequence length="258" mass="29162">MLLDRQLVEVDERLMETVAGNSAALEVIYNRIPNFPVTPKIIVNSARDRDAISILLDRQNNRVLITEEVIKASLSGVHPASVINLLLTRLGPEAVPITEEILILAIQQNTTRPLELLLEQRRDLNLSAVWEAVWPDPEINPFDLAQAAGALFQYVSFDVSEKMLERFPSEFRHENGYFFRYPFDTFMRSCMQHRIPLPTIEAAVELIVGRSSLNTVDIFLENHPDLLITEKHVEAAKGNPRKDVDKDALVSLLSARLG</sequence>
<gene>
    <name evidence="1" type="ORF">N8T08_003981</name>
</gene>